<dbReference type="PANTHER" id="PTHR40088">
    <property type="entry name" value="PECTATE LYASE (EUROFUNG)"/>
    <property type="match status" value="1"/>
</dbReference>
<feature type="domain" description="Pectate disaccharide-lyase-like N-terminal" evidence="11">
    <location>
        <begin position="59"/>
        <end position="128"/>
    </location>
</feature>
<evidence type="ECO:0000256" key="9">
    <source>
        <dbReference type="SAM" id="SignalP"/>
    </source>
</evidence>
<feature type="domain" description="Ig-like" evidence="10">
    <location>
        <begin position="275"/>
        <end position="345"/>
    </location>
</feature>
<feature type="chain" id="PRO_5040184349" evidence="9">
    <location>
        <begin position="30"/>
        <end position="1171"/>
    </location>
</feature>
<keyword evidence="3" id="KW-0964">Secreted</keyword>
<keyword evidence="6" id="KW-0106">Calcium</keyword>
<organism evidence="13 14">
    <name type="scientific">Bacillus spizizenii</name>
    <name type="common">Bacillus subtilis subsp. spizizenii</name>
    <dbReference type="NCBI Taxonomy" id="96241"/>
    <lineage>
        <taxon>Bacteria</taxon>
        <taxon>Bacillati</taxon>
        <taxon>Bacillota</taxon>
        <taxon>Bacilli</taxon>
        <taxon>Bacillales</taxon>
        <taxon>Bacillaceae</taxon>
        <taxon>Bacillus</taxon>
    </lineage>
</organism>
<dbReference type="GO" id="GO:0005576">
    <property type="term" value="C:extracellular region"/>
    <property type="evidence" value="ECO:0007669"/>
    <property type="project" value="UniProtKB-SubCell"/>
</dbReference>
<keyword evidence="5 9" id="KW-0732">Signal</keyword>
<accession>A0A9Q4E6R0</accession>
<dbReference type="InterPro" id="IPR058953">
    <property type="entry name" value="PelX-like_N"/>
</dbReference>
<dbReference type="Pfam" id="PF07523">
    <property type="entry name" value="Big_3"/>
    <property type="match status" value="1"/>
</dbReference>
<evidence type="ECO:0000256" key="7">
    <source>
        <dbReference type="ARBA" id="ARBA00023239"/>
    </source>
</evidence>
<dbReference type="InterPro" id="IPR011050">
    <property type="entry name" value="Pectin_lyase_fold/virulence"/>
</dbReference>
<reference evidence="13" key="1">
    <citation type="submission" date="2022-02" db="EMBL/GenBank/DDBJ databases">
        <title>Crop Bioprotection Bacillus Genome Sequencing.</title>
        <authorList>
            <person name="Dunlap C."/>
        </authorList>
    </citation>
    <scope>NUCLEOTIDE SEQUENCE</scope>
    <source>
        <strain evidence="13">WR1O2A-53</strain>
    </source>
</reference>
<feature type="domain" description="Pectate disaccharide-lyase-like central Ig-like" evidence="12">
    <location>
        <begin position="592"/>
        <end position="674"/>
    </location>
</feature>
<gene>
    <name evidence="13" type="ORF">MOC89_08690</name>
</gene>
<dbReference type="InterPro" id="IPR052052">
    <property type="entry name" value="Polysaccharide_Lyase_9"/>
</dbReference>
<name>A0A9Q4E6R0_BACSC</name>
<dbReference type="InterPro" id="IPR022038">
    <property type="entry name" value="Ig-like_bact"/>
</dbReference>
<dbReference type="AlphaFoldDB" id="A0A9Q4E6R0"/>
<evidence type="ECO:0000256" key="2">
    <source>
        <dbReference type="ARBA" id="ARBA00004613"/>
    </source>
</evidence>
<dbReference type="Pfam" id="PF25849">
    <property type="entry name" value="PelX_N"/>
    <property type="match status" value="2"/>
</dbReference>
<dbReference type="InterPro" id="IPR006626">
    <property type="entry name" value="PbH1"/>
</dbReference>
<dbReference type="InterPro" id="IPR058863">
    <property type="entry name" value="PelX-like_Ig"/>
</dbReference>
<evidence type="ECO:0000313" key="14">
    <source>
        <dbReference type="Proteomes" id="UP001078573"/>
    </source>
</evidence>
<dbReference type="Pfam" id="PF25850">
    <property type="entry name" value="PelX_Ig"/>
    <property type="match status" value="1"/>
</dbReference>
<evidence type="ECO:0000256" key="8">
    <source>
        <dbReference type="ARBA" id="ARBA00038263"/>
    </source>
</evidence>
<dbReference type="EMBL" id="JALAPQ010000010">
    <property type="protein sequence ID" value="MCY8456979.1"/>
    <property type="molecule type" value="Genomic_DNA"/>
</dbReference>
<dbReference type="SUPFAM" id="SSF51126">
    <property type="entry name" value="Pectin lyase-like"/>
    <property type="match status" value="1"/>
</dbReference>
<dbReference type="Proteomes" id="UP001078573">
    <property type="component" value="Unassembled WGS sequence"/>
</dbReference>
<comment type="caution">
    <text evidence="13">The sequence shown here is derived from an EMBL/GenBank/DDBJ whole genome shotgun (WGS) entry which is preliminary data.</text>
</comment>
<dbReference type="PANTHER" id="PTHR40088:SF1">
    <property type="entry name" value="PECTATE LYASE PEL9"/>
    <property type="match status" value="1"/>
</dbReference>
<evidence type="ECO:0000256" key="5">
    <source>
        <dbReference type="ARBA" id="ARBA00022729"/>
    </source>
</evidence>
<sequence length="1171" mass="126765">MKQLRFGKSIAIIAIFLMLFSNMNLTVFAQTFNNPLGDGWSFEAFGSNTSDGKNTVPTDNGDGSLTILAKGGKIASSEIGISFQSLELNASDNFEIKTTVSADSYSPDSQRGFGLMILDQTGEDKDGKNSHNYVAVGALDGDLRGYYSKGGLTKLDAFPNNVSPATGESYNLSIRKSGDTFVVTSNGESEKFKLEDAFSGDISVGLFVARNGQITFSDTTVDVSDVVTDELQANTDDIKTDYLGGEELKLEGLEVIAVNGDHSETSVPKTRITGYPRTTYTVGDAFNADGLEVSKIYDNGDQEVLNSDAYELDTSNFNNSIAGVYTIGVNPTDSSIAGTSFDVTVREEAEIVWNEIQFGHSTGDDTNYIEYLDNGGIRVVAEGTSSGKITGDHDGITFYYTEIDAEEDNFTLSADIKVNEYAKASHDGQESFGIMARDAVGEHGNSGVFASNIAAIGGFSGGTKERNGTQLFIRTGVESSDGTGSQGIQKTMLKDERPSIDNTHPAEDYRLTLSKTNSGYTGQLNNGDEAIFFEPDILHVQDDKIYVGFYTARLADIEVYNIDLDITASATDAPRVYPPTEPAEPVDPNLSIVSRDKTSEAEYDLLLKSNVDGVLTVKAGQEVIASNLKITEGEIVKVPATLKENADTNFRVTFLPSDTQYLTSYDKIVKNFTVSMKTFRDGEDIHVSPDGTRTGDGALANPLDLDTAIEYVQPGQRIIVADGNYVRDSKLEISKYNDGTENSRKYLVAANGARPVIDFDKRSEGVILSGNYWHVKGIDVARSAANTKGFVVGGHHNIVEDSRFYENGDTGLQISRTDGDAPREEWPSNNLILNSESFDNADPSHNNADGFAAKLTAGEGNIFRGCISHHNIDDGWDLYTKVGSGAIGAVTIEDSIAYENGTLTDGTVGDGDKNGFKLGGEGVHVPHIIRNSIAFNNGATGFTSNSNPGIITENIIAYNNGKNIDFSTYSGIEEDFKLSGVVSYHSGFKNAADSYPEDALSDDNYFFNGKESVNASSDVITDENFVSLDPELPYERDEDVEGLESNIIRGDFLQYLPSITAELEVRPATLKLNENKNSKAVLTSYLVFADETVLENIDFTSLLLNGEVVPAENQKKNPVVDFNDDGLAKYKIIFPRQQLLSILEKGEQEVTVTGTLTTGQKFRATGIVTVK</sequence>
<evidence type="ECO:0000259" key="11">
    <source>
        <dbReference type="Pfam" id="PF25849"/>
    </source>
</evidence>
<evidence type="ECO:0000256" key="4">
    <source>
        <dbReference type="ARBA" id="ARBA00022723"/>
    </source>
</evidence>
<evidence type="ECO:0000313" key="13">
    <source>
        <dbReference type="EMBL" id="MCY8456979.1"/>
    </source>
</evidence>
<keyword evidence="4" id="KW-0479">Metal-binding</keyword>
<evidence type="ECO:0000256" key="1">
    <source>
        <dbReference type="ARBA" id="ARBA00001913"/>
    </source>
</evidence>
<dbReference type="SMART" id="SM00710">
    <property type="entry name" value="PbH1"/>
    <property type="match status" value="5"/>
</dbReference>
<proteinExistence type="inferred from homology"/>
<comment type="cofactor">
    <cofactor evidence="1">
        <name>Ca(2+)</name>
        <dbReference type="ChEBI" id="CHEBI:29108"/>
    </cofactor>
</comment>
<protein>
    <submittedName>
        <fullName evidence="13">Bacterial Ig-like domain-containing protein</fullName>
    </submittedName>
</protein>
<dbReference type="GO" id="GO:0016837">
    <property type="term" value="F:carbon-oxygen lyase activity, acting on polysaccharides"/>
    <property type="evidence" value="ECO:0007669"/>
    <property type="project" value="TreeGrafter"/>
</dbReference>
<dbReference type="InterPro" id="IPR012334">
    <property type="entry name" value="Pectin_lyas_fold"/>
</dbReference>
<dbReference type="Gene3D" id="2.60.40.3630">
    <property type="match status" value="1"/>
</dbReference>
<feature type="domain" description="Pectate disaccharide-lyase-like N-terminal" evidence="11">
    <location>
        <begin position="386"/>
        <end position="567"/>
    </location>
</feature>
<dbReference type="GO" id="GO:0046872">
    <property type="term" value="F:metal ion binding"/>
    <property type="evidence" value="ECO:0007669"/>
    <property type="project" value="UniProtKB-KW"/>
</dbReference>
<dbReference type="Gene3D" id="2.160.20.10">
    <property type="entry name" value="Single-stranded right-handed beta-helix, Pectin lyase-like"/>
    <property type="match status" value="1"/>
</dbReference>
<comment type="subcellular location">
    <subcellularLocation>
        <location evidence="2">Secreted</location>
    </subcellularLocation>
</comment>
<evidence type="ECO:0000259" key="10">
    <source>
        <dbReference type="Pfam" id="PF07523"/>
    </source>
</evidence>
<feature type="signal peptide" evidence="9">
    <location>
        <begin position="1"/>
        <end position="29"/>
    </location>
</feature>
<evidence type="ECO:0000259" key="12">
    <source>
        <dbReference type="Pfam" id="PF25850"/>
    </source>
</evidence>
<evidence type="ECO:0000256" key="3">
    <source>
        <dbReference type="ARBA" id="ARBA00022525"/>
    </source>
</evidence>
<comment type="similarity">
    <text evidence="8">Belongs to the polysaccharide lyase 9 family.</text>
</comment>
<evidence type="ECO:0000256" key="6">
    <source>
        <dbReference type="ARBA" id="ARBA00022837"/>
    </source>
</evidence>
<keyword evidence="7" id="KW-0456">Lyase</keyword>